<accession>A0A834A2J6</accession>
<dbReference type="AlphaFoldDB" id="A0A834A2J6"/>
<name>A0A834A2J6_9CHIR</name>
<sequence length="215" mass="24227">MSLSPLQAPSKMPVVKILGLEEEKKPGSQEINQQSIREEVQGRYCFLPKDGQEEALSLHLRGLRAFCSFRLGSVTSHSDTVGTCTECYCPGRESYNSTLEEMAEPKYTSSRGSASWSHAQQRRVGVGCVISKTWALTQGFSRPRGDKQMNYFFQAVTPSPGGGRLFTEWDLEKKKTPVGQKWRPAEVFGCRWMMILLMKEDEQQVCSESEIWVAS</sequence>
<comment type="caution">
    <text evidence="1">The sequence shown here is derived from an EMBL/GenBank/DDBJ whole genome shotgun (WGS) entry which is preliminary data.</text>
</comment>
<reference evidence="1 2" key="1">
    <citation type="journal article" date="2020" name="Nature">
        <title>Six reference-quality genomes reveal evolution of bat adaptations.</title>
        <authorList>
            <person name="Jebb D."/>
            <person name="Huang Z."/>
            <person name="Pippel M."/>
            <person name="Hughes G.M."/>
            <person name="Lavrichenko K."/>
            <person name="Devanna P."/>
            <person name="Winkler S."/>
            <person name="Jermiin L.S."/>
            <person name="Skirmuntt E.C."/>
            <person name="Katzourakis A."/>
            <person name="Burkitt-Gray L."/>
            <person name="Ray D.A."/>
            <person name="Sullivan K.A.M."/>
            <person name="Roscito J.G."/>
            <person name="Kirilenko B.M."/>
            <person name="Davalos L.M."/>
            <person name="Corthals A.P."/>
            <person name="Power M.L."/>
            <person name="Jones G."/>
            <person name="Ransome R.D."/>
            <person name="Dechmann D.K.N."/>
            <person name="Locatelli A.G."/>
            <person name="Puechmaille S.J."/>
            <person name="Fedrigo O."/>
            <person name="Jarvis E.D."/>
            <person name="Hiller M."/>
            <person name="Vernes S.C."/>
            <person name="Myers E.W."/>
            <person name="Teeling E.C."/>
        </authorList>
    </citation>
    <scope>NUCLEOTIDE SEQUENCE [LARGE SCALE GENOMIC DNA]</scope>
    <source>
        <strain evidence="1">Bat1K_MPI-CBG_1</strain>
    </source>
</reference>
<evidence type="ECO:0000313" key="1">
    <source>
        <dbReference type="EMBL" id="KAF6104430.1"/>
    </source>
</evidence>
<proteinExistence type="predicted"/>
<protein>
    <submittedName>
        <fullName evidence="1">Uncharacterized protein</fullName>
    </submittedName>
</protein>
<organism evidence="1 2">
    <name type="scientific">Phyllostomus discolor</name>
    <name type="common">pale spear-nosed bat</name>
    <dbReference type="NCBI Taxonomy" id="89673"/>
    <lineage>
        <taxon>Eukaryota</taxon>
        <taxon>Metazoa</taxon>
        <taxon>Chordata</taxon>
        <taxon>Craniata</taxon>
        <taxon>Vertebrata</taxon>
        <taxon>Euteleostomi</taxon>
        <taxon>Mammalia</taxon>
        <taxon>Eutheria</taxon>
        <taxon>Laurasiatheria</taxon>
        <taxon>Chiroptera</taxon>
        <taxon>Yangochiroptera</taxon>
        <taxon>Phyllostomidae</taxon>
        <taxon>Phyllostominae</taxon>
        <taxon>Phyllostomus</taxon>
    </lineage>
</organism>
<gene>
    <name evidence="1" type="ORF">HJG60_011360</name>
</gene>
<dbReference type="Proteomes" id="UP000664940">
    <property type="component" value="Unassembled WGS sequence"/>
</dbReference>
<dbReference type="EMBL" id="JABVXQ010000006">
    <property type="protein sequence ID" value="KAF6104430.1"/>
    <property type="molecule type" value="Genomic_DNA"/>
</dbReference>
<evidence type="ECO:0000313" key="2">
    <source>
        <dbReference type="Proteomes" id="UP000664940"/>
    </source>
</evidence>